<gene>
    <name evidence="6 9" type="primary">rsmI</name>
    <name evidence="9" type="ORF">RVIR1_01460</name>
</gene>
<dbReference type="PANTHER" id="PTHR46111:SF1">
    <property type="entry name" value="RIBOSOMAL RNA SMALL SUBUNIT METHYLTRANSFERASE I"/>
    <property type="match status" value="1"/>
</dbReference>
<dbReference type="Gene3D" id="3.40.1010.10">
    <property type="entry name" value="Cobalt-precorrin-4 Transmethylase, Domain 1"/>
    <property type="match status" value="1"/>
</dbReference>
<protein>
    <recommendedName>
        <fullName evidence="6">Ribosomal RNA small subunit methyltransferase I</fullName>
        <ecNumber evidence="6">2.1.1.198</ecNumber>
    </recommendedName>
    <alternativeName>
        <fullName evidence="6">16S rRNA 2'-O-ribose C1402 methyltransferase</fullName>
    </alternativeName>
    <alternativeName>
        <fullName evidence="6">rRNA (cytidine-2'-O-)-methyltransferase RsmI</fullName>
    </alternativeName>
</protein>
<dbReference type="Pfam" id="PF23016">
    <property type="entry name" value="RsmI_C"/>
    <property type="match status" value="1"/>
</dbReference>
<evidence type="ECO:0000256" key="2">
    <source>
        <dbReference type="ARBA" id="ARBA00022552"/>
    </source>
</evidence>
<dbReference type="PANTHER" id="PTHR46111">
    <property type="entry name" value="RIBOSOMAL RNA SMALL SUBUNIT METHYLTRANSFERASE I"/>
    <property type="match status" value="1"/>
</dbReference>
<organism evidence="9 10">
    <name type="scientific">Candidatus Rickettsiella viridis</name>
    <dbReference type="NCBI Taxonomy" id="676208"/>
    <lineage>
        <taxon>Bacteria</taxon>
        <taxon>Pseudomonadati</taxon>
        <taxon>Pseudomonadota</taxon>
        <taxon>Gammaproteobacteria</taxon>
        <taxon>Legionellales</taxon>
        <taxon>Coxiellaceae</taxon>
        <taxon>Rickettsiella</taxon>
    </lineage>
</organism>
<dbReference type="InterPro" id="IPR000878">
    <property type="entry name" value="4pyrrol_Mease"/>
</dbReference>
<dbReference type="KEGG" id="rvi:RVIR1_01460"/>
<dbReference type="PIRSF" id="PIRSF005917">
    <property type="entry name" value="MTase_YraL"/>
    <property type="match status" value="1"/>
</dbReference>
<dbReference type="EC" id="2.1.1.198" evidence="6"/>
<accession>A0A2Z5UTC6</accession>
<evidence type="ECO:0000256" key="6">
    <source>
        <dbReference type="HAMAP-Rule" id="MF_01877"/>
    </source>
</evidence>
<dbReference type="FunFam" id="3.40.1010.10:FF:000002">
    <property type="entry name" value="Ribosomal RNA small subunit methyltransferase I"/>
    <property type="match status" value="1"/>
</dbReference>
<comment type="catalytic activity">
    <reaction evidence="6">
        <text>cytidine(1402) in 16S rRNA + S-adenosyl-L-methionine = 2'-O-methylcytidine(1402) in 16S rRNA + S-adenosyl-L-homocysteine + H(+)</text>
        <dbReference type="Rhea" id="RHEA:42924"/>
        <dbReference type="Rhea" id="RHEA-COMP:10285"/>
        <dbReference type="Rhea" id="RHEA-COMP:10286"/>
        <dbReference type="ChEBI" id="CHEBI:15378"/>
        <dbReference type="ChEBI" id="CHEBI:57856"/>
        <dbReference type="ChEBI" id="CHEBI:59789"/>
        <dbReference type="ChEBI" id="CHEBI:74495"/>
        <dbReference type="ChEBI" id="CHEBI:82748"/>
        <dbReference type="EC" id="2.1.1.198"/>
    </reaction>
</comment>
<dbReference type="Proteomes" id="UP000282483">
    <property type="component" value="Chromosome"/>
</dbReference>
<proteinExistence type="inferred from homology"/>
<dbReference type="GO" id="GO:0070677">
    <property type="term" value="F:rRNA (cytosine-2'-O-)-methyltransferase activity"/>
    <property type="evidence" value="ECO:0007669"/>
    <property type="project" value="UniProtKB-UniRule"/>
</dbReference>
<sequence>MLKTPALYIVATPIGNLGDMSTRAIETLKSVDYIAAEDTRHSHKLLVHFGIDTPVLSLHEHNESECSEKLLEKLLNKGQRIALISDAGTPLISDPGYRLVKKVRQHKIPVIPIPGPCALITALSASGLNCEQFIFEGFLPEKKIARQKKLDALRYETRTLIFYEAPHRILNLIEDMLAIFGAQRRVVLARELTKSFETIHEGNLEELIIWLNNDKNQQRGEFVVLTEGNKPSLQHSELEIQRILKLLLDELPIKQAAALAAKITHGKKNKLYAQALALTGKNHDN</sequence>
<dbReference type="OrthoDB" id="9809084at2"/>
<dbReference type="RefSeq" id="WP_126322205.1">
    <property type="nucleotide sequence ID" value="NZ_AP018005.1"/>
</dbReference>
<evidence type="ECO:0000256" key="3">
    <source>
        <dbReference type="ARBA" id="ARBA00022603"/>
    </source>
</evidence>
<comment type="similarity">
    <text evidence="6">Belongs to the methyltransferase superfamily. RsmI family.</text>
</comment>
<dbReference type="InterPro" id="IPR014777">
    <property type="entry name" value="4pyrrole_Mease_sub1"/>
</dbReference>
<dbReference type="GO" id="GO:0005737">
    <property type="term" value="C:cytoplasm"/>
    <property type="evidence" value="ECO:0007669"/>
    <property type="project" value="UniProtKB-SubCell"/>
</dbReference>
<dbReference type="NCBIfam" id="TIGR00096">
    <property type="entry name" value="16S rRNA (cytidine(1402)-2'-O)-methyltransferase"/>
    <property type="match status" value="1"/>
</dbReference>
<dbReference type="AlphaFoldDB" id="A0A2Z5UTC6"/>
<dbReference type="CDD" id="cd11648">
    <property type="entry name" value="RsmI"/>
    <property type="match status" value="1"/>
</dbReference>
<dbReference type="Gene3D" id="3.30.950.10">
    <property type="entry name" value="Methyltransferase, Cobalt-precorrin-4 Transmethylase, Domain 2"/>
    <property type="match status" value="1"/>
</dbReference>
<evidence type="ECO:0000256" key="5">
    <source>
        <dbReference type="ARBA" id="ARBA00022691"/>
    </source>
</evidence>
<dbReference type="FunFam" id="3.30.950.10:FF:000002">
    <property type="entry name" value="Ribosomal RNA small subunit methyltransferase I"/>
    <property type="match status" value="1"/>
</dbReference>
<keyword evidence="2 6" id="KW-0698">rRNA processing</keyword>
<comment type="subcellular location">
    <subcellularLocation>
        <location evidence="6">Cytoplasm</location>
    </subcellularLocation>
</comment>
<dbReference type="InterPro" id="IPR014776">
    <property type="entry name" value="4pyrrole_Mease_sub2"/>
</dbReference>
<dbReference type="PROSITE" id="PS01296">
    <property type="entry name" value="RSMI"/>
    <property type="match status" value="1"/>
</dbReference>
<dbReference type="Pfam" id="PF00590">
    <property type="entry name" value="TP_methylase"/>
    <property type="match status" value="1"/>
</dbReference>
<keyword evidence="10" id="KW-1185">Reference proteome</keyword>
<dbReference type="EMBL" id="AP018005">
    <property type="protein sequence ID" value="BBB14684.1"/>
    <property type="molecule type" value="Genomic_DNA"/>
</dbReference>
<evidence type="ECO:0000256" key="4">
    <source>
        <dbReference type="ARBA" id="ARBA00022679"/>
    </source>
</evidence>
<keyword evidence="5 6" id="KW-0949">S-adenosyl-L-methionine</keyword>
<dbReference type="HAMAP" id="MF_01877">
    <property type="entry name" value="16SrRNA_methyltr_I"/>
    <property type="match status" value="1"/>
</dbReference>
<dbReference type="InterPro" id="IPR035996">
    <property type="entry name" value="4pyrrol_Methylase_sf"/>
</dbReference>
<evidence type="ECO:0000256" key="1">
    <source>
        <dbReference type="ARBA" id="ARBA00022490"/>
    </source>
</evidence>
<keyword evidence="3 6" id="KW-0489">Methyltransferase</keyword>
<name>A0A2Z5UTC6_9COXI</name>
<comment type="function">
    <text evidence="6">Catalyzes the 2'-O-methylation of the ribose of cytidine 1402 (C1402) in 16S rRNA.</text>
</comment>
<evidence type="ECO:0000259" key="7">
    <source>
        <dbReference type="Pfam" id="PF00590"/>
    </source>
</evidence>
<evidence type="ECO:0000313" key="10">
    <source>
        <dbReference type="Proteomes" id="UP000282483"/>
    </source>
</evidence>
<feature type="domain" description="Tetrapyrrole methylase" evidence="7">
    <location>
        <begin position="7"/>
        <end position="207"/>
    </location>
</feature>
<reference evidence="9 10" key="1">
    <citation type="submission" date="2017-03" db="EMBL/GenBank/DDBJ databases">
        <title>The genome sequence of Candidatus Rickettsiella viridis.</title>
        <authorList>
            <person name="Nikoh N."/>
            <person name="Tsuchida T."/>
            <person name="Yamaguchi K."/>
            <person name="Maeda T."/>
            <person name="Shigenobu S."/>
            <person name="Fukatsu T."/>
        </authorList>
    </citation>
    <scope>NUCLEOTIDE SEQUENCE [LARGE SCALE GENOMIC DNA]</scope>
    <source>
        <strain evidence="9 10">Ap-RA04</strain>
    </source>
</reference>
<feature type="domain" description="RsmI HTH" evidence="8">
    <location>
        <begin position="236"/>
        <end position="278"/>
    </location>
</feature>
<evidence type="ECO:0000259" key="8">
    <source>
        <dbReference type="Pfam" id="PF23016"/>
    </source>
</evidence>
<dbReference type="SUPFAM" id="SSF53790">
    <property type="entry name" value="Tetrapyrrole methylase"/>
    <property type="match status" value="1"/>
</dbReference>
<dbReference type="InterPro" id="IPR053910">
    <property type="entry name" value="RsmI_HTH"/>
</dbReference>
<keyword evidence="4 6" id="KW-0808">Transferase</keyword>
<dbReference type="InterPro" id="IPR008189">
    <property type="entry name" value="rRNA_ssu_MeTfrase_I"/>
</dbReference>
<keyword evidence="1 6" id="KW-0963">Cytoplasm</keyword>
<dbReference type="InterPro" id="IPR018063">
    <property type="entry name" value="SAM_MeTrfase_RsmI_CS"/>
</dbReference>
<evidence type="ECO:0000313" key="9">
    <source>
        <dbReference type="EMBL" id="BBB14684.1"/>
    </source>
</evidence>